<accession>A0A1I4UK88</accession>
<evidence type="ECO:0000313" key="3">
    <source>
        <dbReference type="Proteomes" id="UP000199561"/>
    </source>
</evidence>
<reference evidence="2 3" key="1">
    <citation type="submission" date="2016-10" db="EMBL/GenBank/DDBJ databases">
        <authorList>
            <person name="de Groot N.N."/>
        </authorList>
    </citation>
    <scope>NUCLEOTIDE SEQUENCE [LARGE SCALE GENOMIC DNA]</scope>
    <source>
        <strain evidence="2 3">Nm146</strain>
    </source>
</reference>
<dbReference type="AlphaFoldDB" id="A0A1I4UK88"/>
<proteinExistence type="predicted"/>
<reference evidence="1" key="2">
    <citation type="submission" date="2021-02" db="EMBL/GenBank/DDBJ databases">
        <authorList>
            <person name="Han P."/>
        </authorList>
    </citation>
    <scope>NUCLEOTIDE SEQUENCE</scope>
    <source>
        <strain evidence="1">Nitrosomonas nitrosa 18-3D</strain>
    </source>
</reference>
<protein>
    <submittedName>
        <fullName evidence="2">Uncharacterized protein</fullName>
    </submittedName>
</protein>
<dbReference type="EMBL" id="FOUF01000047">
    <property type="protein sequence ID" value="SFM89315.1"/>
    <property type="molecule type" value="Genomic_DNA"/>
</dbReference>
<dbReference type="EMBL" id="CAJNAP010000002">
    <property type="protein sequence ID" value="CAE6489298.1"/>
    <property type="molecule type" value="Genomic_DNA"/>
</dbReference>
<sequence length="129" mass="14464">MRREFDWAQSTILPAMIDRVADAQKIVENAQAQNPGDLDLARMCWALGTYSASGTDRLEWIRLATEKNNLCMTLAFPVKRIGSNWQLLLQMEAAPLSYILPEDWANYCIPQIAGHIVWSAAAQGISVKK</sequence>
<evidence type="ECO:0000313" key="2">
    <source>
        <dbReference type="EMBL" id="SFM89315.1"/>
    </source>
</evidence>
<keyword evidence="3" id="KW-1185">Reference proteome</keyword>
<dbReference type="Proteomes" id="UP000601736">
    <property type="component" value="Unassembled WGS sequence"/>
</dbReference>
<evidence type="ECO:0000313" key="1">
    <source>
        <dbReference type="EMBL" id="CAE6489298.1"/>
    </source>
</evidence>
<dbReference type="Proteomes" id="UP000199561">
    <property type="component" value="Unassembled WGS sequence"/>
</dbReference>
<name>A0A1I4UK88_9PROT</name>
<gene>
    <name evidence="1" type="ORF">NMYAN_100008</name>
    <name evidence="2" type="ORF">SAMN05421880_14711</name>
</gene>
<dbReference type="RefSeq" id="WP_090672470.1">
    <property type="nucleotide sequence ID" value="NZ_CAJNAP010000002.1"/>
</dbReference>
<organism evidence="2 3">
    <name type="scientific">Nitrosomonas nitrosa</name>
    <dbReference type="NCBI Taxonomy" id="52442"/>
    <lineage>
        <taxon>Bacteria</taxon>
        <taxon>Pseudomonadati</taxon>
        <taxon>Pseudomonadota</taxon>
        <taxon>Betaproteobacteria</taxon>
        <taxon>Nitrosomonadales</taxon>
        <taxon>Nitrosomonadaceae</taxon>
        <taxon>Nitrosomonas</taxon>
    </lineage>
</organism>